<evidence type="ECO:0000313" key="3">
    <source>
        <dbReference type="Proteomes" id="UP000241462"/>
    </source>
</evidence>
<dbReference type="AlphaFoldDB" id="A0A2T3AAQ8"/>
<gene>
    <name evidence="2" type="ORF">BD289DRAFT_227713</name>
</gene>
<keyword evidence="1" id="KW-0812">Transmembrane</keyword>
<dbReference type="EMBL" id="KZ678424">
    <property type="protein sequence ID" value="PSR88809.1"/>
    <property type="molecule type" value="Genomic_DNA"/>
</dbReference>
<evidence type="ECO:0000313" key="2">
    <source>
        <dbReference type="EMBL" id="PSR88809.1"/>
    </source>
</evidence>
<dbReference type="Proteomes" id="UP000241462">
    <property type="component" value="Unassembled WGS sequence"/>
</dbReference>
<organism evidence="2 3">
    <name type="scientific">Coniella lustricola</name>
    <dbReference type="NCBI Taxonomy" id="2025994"/>
    <lineage>
        <taxon>Eukaryota</taxon>
        <taxon>Fungi</taxon>
        <taxon>Dikarya</taxon>
        <taxon>Ascomycota</taxon>
        <taxon>Pezizomycotina</taxon>
        <taxon>Sordariomycetes</taxon>
        <taxon>Sordariomycetidae</taxon>
        <taxon>Diaporthales</taxon>
        <taxon>Schizoparmaceae</taxon>
        <taxon>Coniella</taxon>
    </lineage>
</organism>
<accession>A0A2T3AAQ8</accession>
<keyword evidence="3" id="KW-1185">Reference proteome</keyword>
<sequence length="207" mass="23774">MAGSRWTTLLRPKTSTAKCTAAHTLLDASPMLVLVFWPFLCRSVVLTAGLVAVDSHKHRFSRAAARHHHLLKQWTVVARSALPARSCIDSIVQLQRRTKSTSLHTTLLEWRRYRQKPGSWQQRRSRVLSRLSLRHNRADWRARRPAFPTRWLSPDLFSAPAARFARPHKSTHCRLVFAVYTAPGVWSVYDLLTMYKNGISRAVCCHI</sequence>
<name>A0A2T3AAQ8_9PEZI</name>
<reference evidence="2 3" key="1">
    <citation type="journal article" date="2018" name="Mycol. Prog.">
        <title>Coniella lustricola, a new species from submerged detritus.</title>
        <authorList>
            <person name="Raudabaugh D.B."/>
            <person name="Iturriaga T."/>
            <person name="Carver A."/>
            <person name="Mondo S."/>
            <person name="Pangilinan J."/>
            <person name="Lipzen A."/>
            <person name="He G."/>
            <person name="Amirebrahimi M."/>
            <person name="Grigoriev I.V."/>
            <person name="Miller A.N."/>
        </authorList>
    </citation>
    <scope>NUCLEOTIDE SEQUENCE [LARGE SCALE GENOMIC DNA]</scope>
    <source>
        <strain evidence="2 3">B22-T-1</strain>
    </source>
</reference>
<feature type="transmembrane region" description="Helical" evidence="1">
    <location>
        <begin position="31"/>
        <end position="53"/>
    </location>
</feature>
<dbReference type="InParanoid" id="A0A2T3AAQ8"/>
<keyword evidence="1" id="KW-0472">Membrane</keyword>
<protein>
    <submittedName>
        <fullName evidence="2">Uncharacterized protein</fullName>
    </submittedName>
</protein>
<proteinExistence type="predicted"/>
<evidence type="ECO:0000256" key="1">
    <source>
        <dbReference type="SAM" id="Phobius"/>
    </source>
</evidence>
<keyword evidence="1" id="KW-1133">Transmembrane helix</keyword>